<dbReference type="InterPro" id="IPR035901">
    <property type="entry name" value="GIY-YIG_endonuc_sf"/>
</dbReference>
<sequence length="146" mass="17328">MKRCFSFLKNYLAPDRLQYIKGPLSIFETDNGDIDEIGDFPAIYFFISRKQRFILPAGTSPVIYIGKSDKLRTRLMQHRNHYRKDNPRTDWSYSRYNYMKMEGGTDVYYLRIQGKENSKILESKVLENYYDKYKALPVGNGAFSYR</sequence>
<gene>
    <name evidence="1" type="ORF">H9819_01325</name>
</gene>
<dbReference type="SUPFAM" id="SSF82771">
    <property type="entry name" value="GIY-YIG endonuclease"/>
    <property type="match status" value="1"/>
</dbReference>
<name>A0A9D2A3R0_9BACE</name>
<evidence type="ECO:0008006" key="3">
    <source>
        <dbReference type="Google" id="ProtNLM"/>
    </source>
</evidence>
<dbReference type="EMBL" id="DXCK01000024">
    <property type="protein sequence ID" value="HIZ00881.1"/>
    <property type="molecule type" value="Genomic_DNA"/>
</dbReference>
<proteinExistence type="predicted"/>
<dbReference type="AlphaFoldDB" id="A0A9D2A3R0"/>
<protein>
    <recommendedName>
        <fullName evidence="3">GIY-YIG domain-containing protein</fullName>
    </recommendedName>
</protein>
<comment type="caution">
    <text evidence="1">The sequence shown here is derived from an EMBL/GenBank/DDBJ whole genome shotgun (WGS) entry which is preliminary data.</text>
</comment>
<organism evidence="1 2">
    <name type="scientific">Candidatus Bacteroides merdipullorum</name>
    <dbReference type="NCBI Taxonomy" id="2838474"/>
    <lineage>
        <taxon>Bacteria</taxon>
        <taxon>Pseudomonadati</taxon>
        <taxon>Bacteroidota</taxon>
        <taxon>Bacteroidia</taxon>
        <taxon>Bacteroidales</taxon>
        <taxon>Bacteroidaceae</taxon>
        <taxon>Bacteroides</taxon>
    </lineage>
</organism>
<reference evidence="1" key="2">
    <citation type="submission" date="2021-04" db="EMBL/GenBank/DDBJ databases">
        <authorList>
            <person name="Gilroy R."/>
        </authorList>
    </citation>
    <scope>NUCLEOTIDE SEQUENCE</scope>
    <source>
        <strain evidence="1">ChiHjej12B11-24981</strain>
    </source>
</reference>
<reference evidence="1" key="1">
    <citation type="journal article" date="2021" name="PeerJ">
        <title>Extensive microbial diversity within the chicken gut microbiome revealed by metagenomics and culture.</title>
        <authorList>
            <person name="Gilroy R."/>
            <person name="Ravi A."/>
            <person name="Getino M."/>
            <person name="Pursley I."/>
            <person name="Horton D.L."/>
            <person name="Alikhan N.F."/>
            <person name="Baker D."/>
            <person name="Gharbi K."/>
            <person name="Hall N."/>
            <person name="Watson M."/>
            <person name="Adriaenssens E.M."/>
            <person name="Foster-Nyarko E."/>
            <person name="Jarju S."/>
            <person name="Secka A."/>
            <person name="Antonio M."/>
            <person name="Oren A."/>
            <person name="Chaudhuri R.R."/>
            <person name="La Ragione R."/>
            <person name="Hildebrand F."/>
            <person name="Pallen M.J."/>
        </authorList>
    </citation>
    <scope>NUCLEOTIDE SEQUENCE</scope>
    <source>
        <strain evidence="1">ChiHjej12B11-24981</strain>
    </source>
</reference>
<accession>A0A9D2A3R0</accession>
<evidence type="ECO:0000313" key="2">
    <source>
        <dbReference type="Proteomes" id="UP000824023"/>
    </source>
</evidence>
<dbReference type="Proteomes" id="UP000824023">
    <property type="component" value="Unassembled WGS sequence"/>
</dbReference>
<dbReference type="Gene3D" id="3.40.1440.10">
    <property type="entry name" value="GIY-YIG endonuclease"/>
    <property type="match status" value="1"/>
</dbReference>
<evidence type="ECO:0000313" key="1">
    <source>
        <dbReference type="EMBL" id="HIZ00881.1"/>
    </source>
</evidence>